<reference evidence="2 3" key="1">
    <citation type="submission" date="2016-05" db="EMBL/GenBank/DDBJ databases">
        <title>Comparative analysis of secretome profiles of manganese(II)-oxidizing ascomycete fungi.</title>
        <authorList>
            <consortium name="DOE Joint Genome Institute"/>
            <person name="Zeiner C.A."/>
            <person name="Purvine S.O."/>
            <person name="Zink E.M."/>
            <person name="Wu S."/>
            <person name="Pasa-Tolic L."/>
            <person name="Chaput D.L."/>
            <person name="Haridas S."/>
            <person name="Grigoriev I.V."/>
            <person name="Santelli C.M."/>
            <person name="Hansel C.M."/>
        </authorList>
    </citation>
    <scope>NUCLEOTIDE SEQUENCE [LARGE SCALE GENOMIC DNA]</scope>
    <source>
        <strain evidence="2 3">AP3s5-JAC2a</strain>
    </source>
</reference>
<organism evidence="2 3">
    <name type="scientific">Paraphaeosphaeria sporulosa</name>
    <dbReference type="NCBI Taxonomy" id="1460663"/>
    <lineage>
        <taxon>Eukaryota</taxon>
        <taxon>Fungi</taxon>
        <taxon>Dikarya</taxon>
        <taxon>Ascomycota</taxon>
        <taxon>Pezizomycotina</taxon>
        <taxon>Dothideomycetes</taxon>
        <taxon>Pleosporomycetidae</taxon>
        <taxon>Pleosporales</taxon>
        <taxon>Massarineae</taxon>
        <taxon>Didymosphaeriaceae</taxon>
        <taxon>Paraphaeosphaeria</taxon>
    </lineage>
</organism>
<dbReference type="EMBL" id="KV441557">
    <property type="protein sequence ID" value="OAG01789.1"/>
    <property type="molecule type" value="Genomic_DNA"/>
</dbReference>
<keyword evidence="3" id="KW-1185">Reference proteome</keyword>
<protein>
    <submittedName>
        <fullName evidence="2">Uncharacterized protein</fullName>
    </submittedName>
</protein>
<dbReference type="OrthoDB" id="5301876at2759"/>
<dbReference type="Proteomes" id="UP000077069">
    <property type="component" value="Unassembled WGS sequence"/>
</dbReference>
<proteinExistence type="predicted"/>
<evidence type="ECO:0000313" key="3">
    <source>
        <dbReference type="Proteomes" id="UP000077069"/>
    </source>
</evidence>
<sequence>MTTEPPFTLFVLDENIDTKYLDRSLKLTHDWDTNARWDLWVATDSHEDMPKAPGERQPLPQATKPPLKGLFRSPWIGNIVEECAKWLQNAPDESAVQKEYFIRTDTSTLPDEFLRHLPGSILFISFVYLAKQQKLNKTRSYRSNDPRVRTRRSQQHASGHKTVGSLSAAGPSSSRIAIPS</sequence>
<name>A0A177C4H8_9PLEO</name>
<gene>
    <name evidence="2" type="ORF">CC84DRAFT_218565</name>
</gene>
<dbReference type="AlphaFoldDB" id="A0A177C4H8"/>
<accession>A0A177C4H8</accession>
<feature type="region of interest" description="Disordered" evidence="1">
    <location>
        <begin position="138"/>
        <end position="180"/>
    </location>
</feature>
<dbReference type="GeneID" id="28769108"/>
<dbReference type="RefSeq" id="XP_018032154.1">
    <property type="nucleotide sequence ID" value="XM_018185622.1"/>
</dbReference>
<dbReference type="InParanoid" id="A0A177C4H8"/>
<evidence type="ECO:0000313" key="2">
    <source>
        <dbReference type="EMBL" id="OAG01789.1"/>
    </source>
</evidence>
<feature type="compositionally biased region" description="Polar residues" evidence="1">
    <location>
        <begin position="170"/>
        <end position="180"/>
    </location>
</feature>
<evidence type="ECO:0000256" key="1">
    <source>
        <dbReference type="SAM" id="MobiDB-lite"/>
    </source>
</evidence>